<dbReference type="Proteomes" id="UP001055580">
    <property type="component" value="Chromosome"/>
</dbReference>
<evidence type="ECO:0000313" key="2">
    <source>
        <dbReference type="Proteomes" id="UP001055580"/>
    </source>
</evidence>
<sequence>MRGLTTVVAGADAARFDAALTMANAQAALGARARLYLHDSAVTLLAPGPLLAMALELGVAVVACQSALAEHGVALPDGVEAGGMISLFSDLGDDRLVVA</sequence>
<dbReference type="EMBL" id="CP098401">
    <property type="protein sequence ID" value="URW76986.1"/>
    <property type="molecule type" value="Genomic_DNA"/>
</dbReference>
<keyword evidence="2" id="KW-1185">Reference proteome</keyword>
<reference evidence="1" key="1">
    <citation type="submission" date="2022-05" db="EMBL/GenBank/DDBJ databases">
        <title>Sphingomonas sp. strain RMG20 Genome sequencing and assembly.</title>
        <authorList>
            <person name="Kim I."/>
        </authorList>
    </citation>
    <scope>NUCLEOTIDE SEQUENCE</scope>
    <source>
        <strain evidence="1">RMG20</strain>
    </source>
</reference>
<dbReference type="RefSeq" id="WP_250754832.1">
    <property type="nucleotide sequence ID" value="NZ_CP098401.1"/>
</dbReference>
<name>A0ABY4U2G9_9SPHN</name>
<dbReference type="Gene3D" id="3.40.1260.10">
    <property type="entry name" value="DsrEFH-like"/>
    <property type="match status" value="1"/>
</dbReference>
<organism evidence="1 2">
    <name type="scientific">Sphingomonas donggukensis</name>
    <dbReference type="NCBI Taxonomy" id="2949093"/>
    <lineage>
        <taxon>Bacteria</taxon>
        <taxon>Pseudomonadati</taxon>
        <taxon>Pseudomonadota</taxon>
        <taxon>Alphaproteobacteria</taxon>
        <taxon>Sphingomonadales</taxon>
        <taxon>Sphingomonadaceae</taxon>
        <taxon>Sphingomonas</taxon>
    </lineage>
</organism>
<dbReference type="SUPFAM" id="SSF75169">
    <property type="entry name" value="DsrEFH-like"/>
    <property type="match status" value="1"/>
</dbReference>
<proteinExistence type="predicted"/>
<dbReference type="InterPro" id="IPR027396">
    <property type="entry name" value="DsrEFH-like"/>
</dbReference>
<evidence type="ECO:0000313" key="1">
    <source>
        <dbReference type="EMBL" id="URW76986.1"/>
    </source>
</evidence>
<accession>A0ABY4U2G9</accession>
<gene>
    <name evidence="1" type="ORF">M9980_07500</name>
</gene>
<protein>
    <submittedName>
        <fullName evidence="1">DsrE family protein</fullName>
    </submittedName>
</protein>